<feature type="site" description="Catalytically relevant" evidence="6">
    <location>
        <position position="138"/>
    </location>
</feature>
<dbReference type="Pfam" id="PF01380">
    <property type="entry name" value="SIS"/>
    <property type="match status" value="1"/>
</dbReference>
<dbReference type="SUPFAM" id="SSF53697">
    <property type="entry name" value="SIS domain"/>
    <property type="match status" value="1"/>
</dbReference>
<keyword evidence="5" id="KW-0479">Metal-binding</keyword>
<dbReference type="Pfam" id="PF00571">
    <property type="entry name" value="CBS"/>
    <property type="match status" value="2"/>
</dbReference>
<dbReference type="RefSeq" id="WP_083226544.1">
    <property type="nucleotide sequence ID" value="NZ_MASI01000003.1"/>
</dbReference>
<feature type="site" description="Catalytically relevant" evidence="6">
    <location>
        <position position="220"/>
    </location>
</feature>
<keyword evidence="11" id="KW-0413">Isomerase</keyword>
<dbReference type="PROSITE" id="PS51371">
    <property type="entry name" value="CBS"/>
    <property type="match status" value="2"/>
</dbReference>
<dbReference type="Proteomes" id="UP000095087">
    <property type="component" value="Unassembled WGS sequence"/>
</dbReference>
<dbReference type="InterPro" id="IPR046342">
    <property type="entry name" value="CBS_dom_sf"/>
</dbReference>
<accession>A0A1E2RZE2</accession>
<feature type="compositionally biased region" description="Basic and acidic residues" evidence="8">
    <location>
        <begin position="14"/>
        <end position="24"/>
    </location>
</feature>
<evidence type="ECO:0000256" key="4">
    <source>
        <dbReference type="PIRNR" id="PIRNR004692"/>
    </source>
</evidence>
<evidence type="ECO:0000256" key="2">
    <source>
        <dbReference type="ARBA" id="ARBA00022737"/>
    </source>
</evidence>
<dbReference type="Gene3D" id="3.40.50.10490">
    <property type="entry name" value="Glucose-6-phosphate isomerase like protein, domain 1"/>
    <property type="match status" value="1"/>
</dbReference>
<dbReference type="InterPro" id="IPR035474">
    <property type="entry name" value="SIS_Kpsf"/>
</dbReference>
<gene>
    <name evidence="11" type="ORF">A7A08_01507</name>
</gene>
<comment type="caution">
    <text evidence="11">The sequence shown here is derived from an EMBL/GenBank/DDBJ whole genome shotgun (WGS) entry which is preliminary data.</text>
</comment>
<dbReference type="GO" id="GO:1901135">
    <property type="term" value="P:carbohydrate derivative metabolic process"/>
    <property type="evidence" value="ECO:0007669"/>
    <property type="project" value="InterPro"/>
</dbReference>
<dbReference type="PROSITE" id="PS51464">
    <property type="entry name" value="SIS"/>
    <property type="match status" value="1"/>
</dbReference>
<keyword evidence="12" id="KW-1185">Reference proteome</keyword>
<proteinExistence type="inferred from homology"/>
<evidence type="ECO:0000313" key="12">
    <source>
        <dbReference type="Proteomes" id="UP000095087"/>
    </source>
</evidence>
<feature type="binding site" evidence="5">
    <location>
        <position position="109"/>
    </location>
    <ligand>
        <name>Zn(2+)</name>
        <dbReference type="ChEBI" id="CHEBI:29105"/>
    </ligand>
</feature>
<dbReference type="PATRIC" id="fig|1177755.3.peg.1510"/>
<name>A0A1E2RZE2_9HYPH</name>
<dbReference type="CDD" id="cd05014">
    <property type="entry name" value="SIS_Kpsf"/>
    <property type="match status" value="1"/>
</dbReference>
<dbReference type="GO" id="GO:0019146">
    <property type="term" value="F:arabinose-5-phosphate isomerase activity"/>
    <property type="evidence" value="ECO:0007669"/>
    <property type="project" value="UniProtKB-EC"/>
</dbReference>
<evidence type="ECO:0000259" key="10">
    <source>
        <dbReference type="PROSITE" id="PS51464"/>
    </source>
</evidence>
<evidence type="ECO:0000256" key="3">
    <source>
        <dbReference type="ARBA" id="ARBA00023122"/>
    </source>
</evidence>
<dbReference type="PANTHER" id="PTHR42745:SF1">
    <property type="entry name" value="ARABINOSE 5-PHOSPHATE ISOMERASE KDSD"/>
    <property type="match status" value="1"/>
</dbReference>
<dbReference type="EC" id="5.3.1.13" evidence="11"/>
<dbReference type="InterPro" id="IPR001347">
    <property type="entry name" value="SIS_dom"/>
</dbReference>
<evidence type="ECO:0000259" key="9">
    <source>
        <dbReference type="PROSITE" id="PS51371"/>
    </source>
</evidence>
<evidence type="ECO:0000256" key="5">
    <source>
        <dbReference type="PIRSR" id="PIRSR004692-2"/>
    </source>
</evidence>
<evidence type="ECO:0000256" key="7">
    <source>
        <dbReference type="PROSITE-ProRule" id="PRU00703"/>
    </source>
</evidence>
<feature type="domain" description="CBS" evidence="9">
    <location>
        <begin position="236"/>
        <end position="295"/>
    </location>
</feature>
<dbReference type="AlphaFoldDB" id="A0A1E2RZE2"/>
<dbReference type="STRING" id="1177755.A7A08_01507"/>
<evidence type="ECO:0000256" key="6">
    <source>
        <dbReference type="PIRSR" id="PIRSR004692-3"/>
    </source>
</evidence>
<evidence type="ECO:0000313" key="11">
    <source>
        <dbReference type="EMBL" id="ODA67475.1"/>
    </source>
</evidence>
<dbReference type="PANTHER" id="PTHR42745">
    <property type="match status" value="1"/>
</dbReference>
<dbReference type="NCBIfam" id="TIGR00393">
    <property type="entry name" value="kpsF"/>
    <property type="match status" value="1"/>
</dbReference>
<dbReference type="FunFam" id="3.40.50.10490:FF:000011">
    <property type="entry name" value="Arabinose 5-phosphate isomerase"/>
    <property type="match status" value="1"/>
</dbReference>
<evidence type="ECO:0000256" key="1">
    <source>
        <dbReference type="ARBA" id="ARBA00008165"/>
    </source>
</evidence>
<feature type="domain" description="SIS" evidence="10">
    <location>
        <begin position="68"/>
        <end position="211"/>
    </location>
</feature>
<organism evidence="11 12">
    <name type="scientific">Methyloligella halotolerans</name>
    <dbReference type="NCBI Taxonomy" id="1177755"/>
    <lineage>
        <taxon>Bacteria</taxon>
        <taxon>Pseudomonadati</taxon>
        <taxon>Pseudomonadota</taxon>
        <taxon>Alphaproteobacteria</taxon>
        <taxon>Hyphomicrobiales</taxon>
        <taxon>Hyphomicrobiaceae</taxon>
        <taxon>Methyloligella</taxon>
    </lineage>
</organism>
<feature type="domain" description="CBS" evidence="9">
    <location>
        <begin position="301"/>
        <end position="354"/>
    </location>
</feature>
<dbReference type="GO" id="GO:0046872">
    <property type="term" value="F:metal ion binding"/>
    <property type="evidence" value="ECO:0007669"/>
    <property type="project" value="UniProtKB-KW"/>
</dbReference>
<dbReference type="InterPro" id="IPR000644">
    <property type="entry name" value="CBS_dom"/>
</dbReference>
<dbReference type="InterPro" id="IPR050986">
    <property type="entry name" value="GutQ/KpsF_isomerases"/>
</dbReference>
<keyword evidence="2" id="KW-0677">Repeat</keyword>
<dbReference type="InterPro" id="IPR046348">
    <property type="entry name" value="SIS_dom_sf"/>
</dbReference>
<sequence length="354" mass="37012">MSASLGHKGVPEGLSDRGDGEQVRDLPHQDIQTDAIGAAARTLELEVQGLRALEAALRTDLADSFAEAVKAIRACQGRVIVTGIGKSGHIGLKVAATLSSTGTPAYFVHPTEASHGDMGMITGQDMILAFSWSGETIELGNIVSYSSRFAVPLIAVTSNAESTLAEAAEIVLALPQAKEACPLGLAPTTSTTMQLALGDSLAIALLESKGFTAGDFKIFHPGGKLGAKLKFVSDLMHKEDRLPITAAETPMAEALVVMTEKAFGCLGVVDQSNRLIGIITDGDLRRHMGNGLLESCAGDIMTADPKTVAPDTMSSEALAIMNMSDRPFTALFVVESGKPVGIIHIHDLLRAGVV</sequence>
<feature type="region of interest" description="Disordered" evidence="8">
    <location>
        <begin position="1"/>
        <end position="24"/>
    </location>
</feature>
<dbReference type="EMBL" id="MASI01000003">
    <property type="protein sequence ID" value="ODA67475.1"/>
    <property type="molecule type" value="Genomic_DNA"/>
</dbReference>
<reference evidence="11 12" key="1">
    <citation type="submission" date="2016-07" db="EMBL/GenBank/DDBJ databases">
        <title>Draft genome sequence of Methyloligella halotolerans C2T (VKM B-2706T=CCUG 61687T=DSM 25045T), a halotolerant polyhydroxybutyrate accumulating methylotroph.</title>
        <authorList>
            <person name="Vasilenko O.V."/>
            <person name="Doronina N.V."/>
            <person name="Poroshina M.N."/>
            <person name="Tarlachkov S.V."/>
            <person name="Trotsenko Y.A."/>
        </authorList>
    </citation>
    <scope>NUCLEOTIDE SEQUENCE [LARGE SCALE GENOMIC DNA]</scope>
    <source>
        <strain evidence="11 12">VKM B-2706</strain>
    </source>
</reference>
<feature type="site" description="Catalytically relevant" evidence="6">
    <location>
        <position position="86"/>
    </location>
</feature>
<dbReference type="GO" id="GO:0097367">
    <property type="term" value="F:carbohydrate derivative binding"/>
    <property type="evidence" value="ECO:0007669"/>
    <property type="project" value="InterPro"/>
</dbReference>
<dbReference type="InterPro" id="IPR004800">
    <property type="entry name" value="KdsD/KpsF-type"/>
</dbReference>
<dbReference type="PIRSF" id="PIRSF004692">
    <property type="entry name" value="KdsD_KpsF"/>
    <property type="match status" value="1"/>
</dbReference>
<comment type="similarity">
    <text evidence="1 4">Belongs to the SIS family. GutQ/KpsF subfamily.</text>
</comment>
<dbReference type="GO" id="GO:0005975">
    <property type="term" value="P:carbohydrate metabolic process"/>
    <property type="evidence" value="ECO:0007669"/>
    <property type="project" value="InterPro"/>
</dbReference>
<protein>
    <submittedName>
        <fullName evidence="11">Arabinose 5-phosphate isomerase KdsD</fullName>
        <ecNumber evidence="11">5.3.1.13</ecNumber>
    </submittedName>
</protein>
<keyword evidence="5" id="KW-0862">Zinc</keyword>
<dbReference type="OrthoDB" id="9762536at2"/>
<feature type="site" description="Catalytically relevant" evidence="6">
    <location>
        <position position="179"/>
    </location>
</feature>
<dbReference type="Gene3D" id="3.10.580.10">
    <property type="entry name" value="CBS-domain"/>
    <property type="match status" value="1"/>
</dbReference>
<dbReference type="SMART" id="SM00116">
    <property type="entry name" value="CBS"/>
    <property type="match status" value="2"/>
</dbReference>
<keyword evidence="3 7" id="KW-0129">CBS domain</keyword>
<evidence type="ECO:0000256" key="8">
    <source>
        <dbReference type="SAM" id="MobiDB-lite"/>
    </source>
</evidence>
<dbReference type="CDD" id="cd04604">
    <property type="entry name" value="CBS_pair_SIS_assoc"/>
    <property type="match status" value="1"/>
</dbReference>